<accession>A0A4U0XGM9</accession>
<keyword evidence="3 4" id="KW-0408">Iron</keyword>
<evidence type="ECO:0000256" key="5">
    <source>
        <dbReference type="RuleBase" id="RU000461"/>
    </source>
</evidence>
<dbReference type="InterPro" id="IPR036396">
    <property type="entry name" value="Cyt_P450_sf"/>
</dbReference>
<keyword evidence="5" id="KW-0560">Oxidoreductase</keyword>
<dbReference type="PROSITE" id="PS00086">
    <property type="entry name" value="CYTOCHROME_P450"/>
    <property type="match status" value="1"/>
</dbReference>
<dbReference type="Gene3D" id="1.10.630.10">
    <property type="entry name" value="Cytochrome P450"/>
    <property type="match status" value="1"/>
</dbReference>
<feature type="binding site" description="axial binding residue" evidence="4">
    <location>
        <position position="482"/>
    </location>
    <ligand>
        <name>heme</name>
        <dbReference type="ChEBI" id="CHEBI:30413"/>
    </ligand>
    <ligandPart>
        <name>Fe</name>
        <dbReference type="ChEBI" id="CHEBI:18248"/>
    </ligandPart>
</feature>
<evidence type="ECO:0000256" key="3">
    <source>
        <dbReference type="ARBA" id="ARBA00023004"/>
    </source>
</evidence>
<dbReference type="PANTHER" id="PTHR24305:SF108">
    <property type="entry name" value="P450, PUTATIVE (EUROFUNG)-RELATED"/>
    <property type="match status" value="1"/>
</dbReference>
<evidence type="ECO:0000256" key="1">
    <source>
        <dbReference type="ARBA" id="ARBA00001971"/>
    </source>
</evidence>
<gene>
    <name evidence="7" type="ORF">B0A55_05173</name>
</gene>
<dbReference type="InterPro" id="IPR017972">
    <property type="entry name" value="Cyt_P450_CS"/>
</dbReference>
<dbReference type="Pfam" id="PF00067">
    <property type="entry name" value="p450"/>
    <property type="match status" value="1"/>
</dbReference>
<keyword evidence="2 4" id="KW-0479">Metal-binding</keyword>
<dbReference type="InterPro" id="IPR050121">
    <property type="entry name" value="Cytochrome_P450_monoxygenase"/>
</dbReference>
<dbReference type="PANTHER" id="PTHR24305">
    <property type="entry name" value="CYTOCHROME P450"/>
    <property type="match status" value="1"/>
</dbReference>
<keyword evidence="8" id="KW-1185">Reference proteome</keyword>
<dbReference type="OrthoDB" id="1470350at2759"/>
<proteinExistence type="inferred from homology"/>
<keyword evidence="4 5" id="KW-0349">Heme</keyword>
<evidence type="ECO:0000256" key="4">
    <source>
        <dbReference type="PIRSR" id="PIRSR602401-1"/>
    </source>
</evidence>
<keyword evidence="6" id="KW-1133">Transmembrane helix</keyword>
<evidence type="ECO:0000256" key="6">
    <source>
        <dbReference type="SAM" id="Phobius"/>
    </source>
</evidence>
<keyword evidence="6" id="KW-0812">Transmembrane</keyword>
<dbReference type="GO" id="GO:0020037">
    <property type="term" value="F:heme binding"/>
    <property type="evidence" value="ECO:0007669"/>
    <property type="project" value="InterPro"/>
</dbReference>
<evidence type="ECO:0000256" key="2">
    <source>
        <dbReference type="ARBA" id="ARBA00022723"/>
    </source>
</evidence>
<dbReference type="InterPro" id="IPR002401">
    <property type="entry name" value="Cyt_P450_E_grp-I"/>
</dbReference>
<dbReference type="AlphaFoldDB" id="A0A4U0XGM9"/>
<protein>
    <recommendedName>
        <fullName evidence="9">Cytochrome P450 monooxygenase</fullName>
    </recommendedName>
</protein>
<dbReference type="EMBL" id="NAJQ01000201">
    <property type="protein sequence ID" value="TKA75186.1"/>
    <property type="molecule type" value="Genomic_DNA"/>
</dbReference>
<reference evidence="7 8" key="1">
    <citation type="submission" date="2017-03" db="EMBL/GenBank/DDBJ databases">
        <title>Genomes of endolithic fungi from Antarctica.</title>
        <authorList>
            <person name="Coleine C."/>
            <person name="Masonjones S."/>
            <person name="Stajich J.E."/>
        </authorList>
    </citation>
    <scope>NUCLEOTIDE SEQUENCE [LARGE SCALE GENOMIC DNA]</scope>
    <source>
        <strain evidence="7 8">CCFEE 5184</strain>
    </source>
</reference>
<dbReference type="InterPro" id="IPR001128">
    <property type="entry name" value="Cyt_P450"/>
</dbReference>
<dbReference type="PRINTS" id="PR00385">
    <property type="entry name" value="P450"/>
</dbReference>
<evidence type="ECO:0000313" key="7">
    <source>
        <dbReference type="EMBL" id="TKA75186.1"/>
    </source>
</evidence>
<feature type="transmembrane region" description="Helical" evidence="6">
    <location>
        <begin position="12"/>
        <end position="36"/>
    </location>
</feature>
<evidence type="ECO:0008006" key="9">
    <source>
        <dbReference type="Google" id="ProtNLM"/>
    </source>
</evidence>
<dbReference type="GO" id="GO:0005506">
    <property type="term" value="F:iron ion binding"/>
    <property type="evidence" value="ECO:0007669"/>
    <property type="project" value="InterPro"/>
</dbReference>
<keyword evidence="6" id="KW-0472">Membrane</keyword>
<dbReference type="GO" id="GO:0004497">
    <property type="term" value="F:monooxygenase activity"/>
    <property type="evidence" value="ECO:0007669"/>
    <property type="project" value="UniProtKB-KW"/>
</dbReference>
<keyword evidence="5" id="KW-0503">Monooxygenase</keyword>
<name>A0A4U0XGM9_9PEZI</name>
<comment type="caution">
    <text evidence="7">The sequence shown here is derived from an EMBL/GenBank/DDBJ whole genome shotgun (WGS) entry which is preliminary data.</text>
</comment>
<evidence type="ECO:0000313" key="8">
    <source>
        <dbReference type="Proteomes" id="UP000309340"/>
    </source>
</evidence>
<dbReference type="STRING" id="329884.A0A4U0XGM9"/>
<comment type="similarity">
    <text evidence="5">Belongs to the cytochrome P450 family.</text>
</comment>
<sequence>MAILDGLLQGRTVPLVTLVVLTPIAYILYLTIYRLFFSPLAKLPGPWLTRISSIPEANALKQARRAAWVTELFEQYPGAVAVRTGPSSVSFNDPEAVKAIYGGLYYHRLLIKADENDNSGHGKAADEFGKSSWYDAFSTTGESLFSTRSKKRHAMKRRSVAHSFSAQSLASFEPYVDMTLNKLVRRLDDFAATGEPFDIYFWFELFTMDLMGELALGDNFGVLEAGQPARYSKLVELSQRFANMIGMLPFGKRSVQVLSWVPIPYVQMLYRARLEYLDYARVALERRFRDDKREKVAPSGKKRQDIMQRFIEAQDPETGVKMGFDELRAETSSLMVAGASTGSVTMNWMTYYLCKNPAIKQSVIKQLEDMFPENISGKDPVPYTRLQHLSLLEHTELEVLRLHPPIGYAMPRDTPRQGAVIAGVYIPGDVAVGVPAASIGRNASVYPEPDSFEPDRWSGGGLGDLTRMKNCFLGFGYGSRQCIGRGVATQFVMKTMAQVLLRYEVELEDPRLVLGTMEYTIQKPDRAYKVKLRRRGSK</sequence>
<comment type="cofactor">
    <cofactor evidence="1 4">
        <name>heme</name>
        <dbReference type="ChEBI" id="CHEBI:30413"/>
    </cofactor>
</comment>
<dbReference type="Proteomes" id="UP000309340">
    <property type="component" value="Unassembled WGS sequence"/>
</dbReference>
<dbReference type="PRINTS" id="PR00463">
    <property type="entry name" value="EP450I"/>
</dbReference>
<organism evidence="7 8">
    <name type="scientific">Friedmanniomyces simplex</name>
    <dbReference type="NCBI Taxonomy" id="329884"/>
    <lineage>
        <taxon>Eukaryota</taxon>
        <taxon>Fungi</taxon>
        <taxon>Dikarya</taxon>
        <taxon>Ascomycota</taxon>
        <taxon>Pezizomycotina</taxon>
        <taxon>Dothideomycetes</taxon>
        <taxon>Dothideomycetidae</taxon>
        <taxon>Mycosphaerellales</taxon>
        <taxon>Teratosphaeriaceae</taxon>
        <taxon>Friedmanniomyces</taxon>
    </lineage>
</organism>
<dbReference type="SUPFAM" id="SSF48264">
    <property type="entry name" value="Cytochrome P450"/>
    <property type="match status" value="1"/>
</dbReference>
<dbReference type="GO" id="GO:0016705">
    <property type="term" value="F:oxidoreductase activity, acting on paired donors, with incorporation or reduction of molecular oxygen"/>
    <property type="evidence" value="ECO:0007669"/>
    <property type="project" value="InterPro"/>
</dbReference>